<evidence type="ECO:0000313" key="6">
    <source>
        <dbReference type="Proteomes" id="UP000254000"/>
    </source>
</evidence>
<comment type="caution">
    <text evidence="5">The sequence shown here is derived from an EMBL/GenBank/DDBJ whole genome shotgun (WGS) entry which is preliminary data.</text>
</comment>
<evidence type="ECO:0000313" key="5">
    <source>
        <dbReference type="EMBL" id="RDB62989.1"/>
    </source>
</evidence>
<dbReference type="Gene3D" id="3.30.2320.10">
    <property type="entry name" value="hypothetical protein PF0899 domain"/>
    <property type="match status" value="1"/>
</dbReference>
<protein>
    <recommendedName>
        <fullName evidence="4">Type 1 encapsulin shell protein</fullName>
    </recommendedName>
</protein>
<comment type="similarity">
    <text evidence="2">Belongs to the encapsulin family. Family 1 subfamily.</text>
</comment>
<proteinExistence type="inferred from homology"/>
<dbReference type="SUPFAM" id="SSF56563">
    <property type="entry name" value="Major capsid protein gp5"/>
    <property type="match status" value="1"/>
</dbReference>
<dbReference type="GO" id="GO:0140737">
    <property type="term" value="C:encapsulin nanocompartment"/>
    <property type="evidence" value="ECO:0007669"/>
    <property type="project" value="UniProtKB-SubCell"/>
</dbReference>
<dbReference type="InterPro" id="IPR051429">
    <property type="entry name" value="Encapsulin_nc"/>
</dbReference>
<organism evidence="5 6">
    <name type="scientific">Gordonibacter pamelaeae</name>
    <dbReference type="NCBI Taxonomy" id="471189"/>
    <lineage>
        <taxon>Bacteria</taxon>
        <taxon>Bacillati</taxon>
        <taxon>Actinomycetota</taxon>
        <taxon>Coriobacteriia</taxon>
        <taxon>Eggerthellales</taxon>
        <taxon>Eggerthellaceae</taxon>
        <taxon>Gordonibacter</taxon>
    </lineage>
</organism>
<dbReference type="AlphaFoldDB" id="A0A369LWH9"/>
<gene>
    <name evidence="5" type="ORF">C1877_12710</name>
</gene>
<dbReference type="EMBL" id="PPTS01000008">
    <property type="protein sequence ID" value="RDB62989.1"/>
    <property type="molecule type" value="Genomic_DNA"/>
</dbReference>
<evidence type="ECO:0000256" key="2">
    <source>
        <dbReference type="ARBA" id="ARBA00033743"/>
    </source>
</evidence>
<name>A0A369LWH9_9ACTN</name>
<dbReference type="Pfam" id="PF04454">
    <property type="entry name" value="Linocin_M18"/>
    <property type="match status" value="1"/>
</dbReference>
<evidence type="ECO:0000256" key="3">
    <source>
        <dbReference type="ARBA" id="ARBA00033787"/>
    </source>
</evidence>
<dbReference type="Proteomes" id="UP000254000">
    <property type="component" value="Unassembled WGS sequence"/>
</dbReference>
<dbReference type="OrthoDB" id="2922at2"/>
<dbReference type="PANTHER" id="PTHR37165:SF1">
    <property type="entry name" value="TYPE 1 ENCAPSULIN SHELL PROTEIN"/>
    <property type="match status" value="1"/>
</dbReference>
<dbReference type="InterPro" id="IPR007544">
    <property type="entry name" value="ENCAP"/>
</dbReference>
<dbReference type="PANTHER" id="PTHR37165">
    <property type="entry name" value="PEPTIDASE U56 FAMILY"/>
    <property type="match status" value="1"/>
</dbReference>
<comment type="subcellular location">
    <subcellularLocation>
        <location evidence="1">Encapsulin nanocompartment</location>
    </subcellularLocation>
</comment>
<evidence type="ECO:0000256" key="4">
    <source>
        <dbReference type="ARBA" id="ARBA00050023"/>
    </source>
</evidence>
<sequence>MDYLARESADLSVELWNRIDDTVIGTARKQLSCRRFLKVFGPLGPGATTVAVDGVGKEEVLEDGIGRIVGRTQLELPLFYEDFTLLGRDLELAAQTGLPVDLSAAIAAAKKAARREDDLVLNGNKALGVDGLLTVKGSAKVKKGDWKTGENGFSDVAAAVSQLAKTGYLGRYALVVAPDLFLDLQRLQPSTGMLEIDRIQKLIGDNVFMTSALAPGKAVLVCAEPEYLDLAVGLDLSVGYLELADFNHTFRIMETAALRVKDPAAIVVFA</sequence>
<dbReference type="RefSeq" id="WP_114569337.1">
    <property type="nucleotide sequence ID" value="NZ_CABMMS010000008.1"/>
</dbReference>
<keyword evidence="3" id="KW-1284">Encapsulin nanocompartment</keyword>
<dbReference type="NCBIfam" id="NF041155">
    <property type="entry name" value="encap_f1"/>
    <property type="match status" value="1"/>
</dbReference>
<dbReference type="GeneID" id="78360553"/>
<accession>A0A369LWH9</accession>
<keyword evidence="6" id="KW-1185">Reference proteome</keyword>
<dbReference type="PIRSF" id="PIRSF019254">
    <property type="entry name" value="CFP29"/>
    <property type="match status" value="1"/>
</dbReference>
<evidence type="ECO:0000256" key="1">
    <source>
        <dbReference type="ARBA" id="ARBA00033738"/>
    </source>
</evidence>
<reference evidence="5 6" key="1">
    <citation type="journal article" date="2018" name="Elife">
        <title>Discovery and characterization of a prevalent human gut bacterial enzyme sufficient for the inactivation of a family of plant toxins.</title>
        <authorList>
            <person name="Koppel N."/>
            <person name="Bisanz J.E."/>
            <person name="Pandelia M.E."/>
            <person name="Turnbaugh P.J."/>
            <person name="Balskus E.P."/>
        </authorList>
    </citation>
    <scope>NUCLEOTIDE SEQUENCE [LARGE SCALE GENOMIC DNA]</scope>
    <source>
        <strain evidence="5 6">3C</strain>
    </source>
</reference>
<dbReference type="Gene3D" id="3.30.2400.30">
    <property type="match status" value="1"/>
</dbReference>